<gene>
    <name evidence="1" type="ORF">PSECIP111854_04127</name>
</gene>
<sequence>MSSSPLPANTTDGVRECINALASSLLSPSPRYKVSAFAPAASLVAPEPEPMKMLFIIWYSELAAKLHGAGTSP</sequence>
<dbReference type="Proteomes" id="UP001152467">
    <property type="component" value="Unassembled WGS sequence"/>
</dbReference>
<proteinExistence type="predicted"/>
<evidence type="ECO:0000313" key="1">
    <source>
        <dbReference type="EMBL" id="CAH9067522.1"/>
    </source>
</evidence>
<comment type="caution">
    <text evidence="1">The sequence shown here is derived from an EMBL/GenBank/DDBJ whole genome shotgun (WGS) entry which is preliminary data.</text>
</comment>
<dbReference type="AlphaFoldDB" id="A0A9W4R5J1"/>
<evidence type="ECO:0000313" key="2">
    <source>
        <dbReference type="Proteomes" id="UP001152467"/>
    </source>
</evidence>
<protein>
    <submittedName>
        <fullName evidence="1">Uncharacterized protein</fullName>
    </submittedName>
</protein>
<accession>A0A9W4R5J1</accession>
<name>A0A9W4R5J1_9GAMM</name>
<reference evidence="1" key="1">
    <citation type="submission" date="2022-07" db="EMBL/GenBank/DDBJ databases">
        <authorList>
            <person name="Criscuolo A."/>
        </authorList>
    </citation>
    <scope>NUCLEOTIDE SEQUENCE</scope>
    <source>
        <strain evidence="1">CIP111854</strain>
    </source>
</reference>
<dbReference type="EMBL" id="CAMAPC010000041">
    <property type="protein sequence ID" value="CAH9067522.1"/>
    <property type="molecule type" value="Genomic_DNA"/>
</dbReference>
<organism evidence="1 2">
    <name type="scientific">Pseudoalteromonas holothuriae</name>
    <dbReference type="NCBI Taxonomy" id="2963714"/>
    <lineage>
        <taxon>Bacteria</taxon>
        <taxon>Pseudomonadati</taxon>
        <taxon>Pseudomonadota</taxon>
        <taxon>Gammaproteobacteria</taxon>
        <taxon>Alteromonadales</taxon>
        <taxon>Pseudoalteromonadaceae</taxon>
        <taxon>Pseudoalteromonas</taxon>
    </lineage>
</organism>
<keyword evidence="2" id="KW-1185">Reference proteome</keyword>